<keyword evidence="3" id="KW-1185">Reference proteome</keyword>
<sequence>MTTQSTSSGSTLKSRVALKKAPTKPFSTTGSVLDATAVAAGARIGSPKDAASLLKAAQSKNAIHIMTSGGSSVKPLMPSGTSSPYVCTGLIAEPHSSPVTSSTLHPGSVKPATQRVEHTSSVSSSPLNAPIQQCNAVTSGPTIEGPPKEELEAAMEIKGSVSDSSPKEQVLESRASERGEGVKDHRETVPNPESKLKNLEAATGNPNKELTVKGDQVYVKANLIEECENAYDSKTDCSLVKKSVSQPTAEESCRNQSMIETPAKAASLNDGCPKNLEVLSTAETGQAT</sequence>
<protein>
    <submittedName>
        <fullName evidence="2">Uncharacterized protein</fullName>
    </submittedName>
</protein>
<comment type="caution">
    <text evidence="2">The sequence shown here is derived from an EMBL/GenBank/DDBJ whole genome shotgun (WGS) entry which is preliminary data.</text>
</comment>
<proteinExistence type="predicted"/>
<gene>
    <name evidence="2" type="ORF">V6N11_020294</name>
</gene>
<reference evidence="2 3" key="1">
    <citation type="journal article" date="2024" name="G3 (Bethesda)">
        <title>Genome assembly of Hibiscus sabdariffa L. provides insights into metabolisms of medicinal natural products.</title>
        <authorList>
            <person name="Kim T."/>
        </authorList>
    </citation>
    <scope>NUCLEOTIDE SEQUENCE [LARGE SCALE GENOMIC DNA]</scope>
    <source>
        <strain evidence="2">TK-2024</strain>
        <tissue evidence="2">Old leaves</tissue>
    </source>
</reference>
<evidence type="ECO:0000256" key="1">
    <source>
        <dbReference type="SAM" id="MobiDB-lite"/>
    </source>
</evidence>
<evidence type="ECO:0000313" key="3">
    <source>
        <dbReference type="Proteomes" id="UP001396334"/>
    </source>
</evidence>
<dbReference type="PANTHER" id="PTHR47206">
    <property type="entry name" value="HOMEODOMAIN-LIKE SUPERFAMILY PROTEIN"/>
    <property type="match status" value="1"/>
</dbReference>
<feature type="compositionally biased region" description="Basic and acidic residues" evidence="1">
    <location>
        <begin position="165"/>
        <end position="198"/>
    </location>
</feature>
<dbReference type="Proteomes" id="UP001396334">
    <property type="component" value="Unassembled WGS sequence"/>
</dbReference>
<dbReference type="PANTHER" id="PTHR47206:SF1">
    <property type="entry name" value="HOMEODOMAIN-LIKE SUPERFAMILY PROTEIN"/>
    <property type="match status" value="1"/>
</dbReference>
<organism evidence="2 3">
    <name type="scientific">Hibiscus sabdariffa</name>
    <name type="common">roselle</name>
    <dbReference type="NCBI Taxonomy" id="183260"/>
    <lineage>
        <taxon>Eukaryota</taxon>
        <taxon>Viridiplantae</taxon>
        <taxon>Streptophyta</taxon>
        <taxon>Embryophyta</taxon>
        <taxon>Tracheophyta</taxon>
        <taxon>Spermatophyta</taxon>
        <taxon>Magnoliopsida</taxon>
        <taxon>eudicotyledons</taxon>
        <taxon>Gunneridae</taxon>
        <taxon>Pentapetalae</taxon>
        <taxon>rosids</taxon>
        <taxon>malvids</taxon>
        <taxon>Malvales</taxon>
        <taxon>Malvaceae</taxon>
        <taxon>Malvoideae</taxon>
        <taxon>Hibiscus</taxon>
    </lineage>
</organism>
<name>A0ABR2Q8E3_9ROSI</name>
<feature type="compositionally biased region" description="Polar residues" evidence="1">
    <location>
        <begin position="1"/>
        <end position="13"/>
    </location>
</feature>
<feature type="region of interest" description="Disordered" evidence="1">
    <location>
        <begin position="1"/>
        <end position="25"/>
    </location>
</feature>
<evidence type="ECO:0000313" key="2">
    <source>
        <dbReference type="EMBL" id="KAK8996797.1"/>
    </source>
</evidence>
<accession>A0ABR2Q8E3</accession>
<dbReference type="EMBL" id="JBBPBN010000043">
    <property type="protein sequence ID" value="KAK8996797.1"/>
    <property type="molecule type" value="Genomic_DNA"/>
</dbReference>
<feature type="region of interest" description="Disordered" evidence="1">
    <location>
        <begin position="158"/>
        <end position="208"/>
    </location>
</feature>